<dbReference type="GO" id="GO:0000155">
    <property type="term" value="F:phosphorelay sensor kinase activity"/>
    <property type="evidence" value="ECO:0007669"/>
    <property type="project" value="InterPro"/>
</dbReference>
<evidence type="ECO:0000256" key="9">
    <source>
        <dbReference type="SAM" id="Phobius"/>
    </source>
</evidence>
<keyword evidence="5" id="KW-0547">Nucleotide-binding</keyword>
<keyword evidence="9" id="KW-0812">Transmembrane</keyword>
<reference evidence="11 12" key="1">
    <citation type="submission" date="2020-07" db="EMBL/GenBank/DDBJ databases">
        <title>Sequencing the genomes of 1000 actinobacteria strains.</title>
        <authorList>
            <person name="Klenk H.-P."/>
        </authorList>
    </citation>
    <scope>NUCLEOTIDE SEQUENCE [LARGE SCALE GENOMIC DNA]</scope>
    <source>
        <strain evidence="11 12">DSM 21350</strain>
    </source>
</reference>
<dbReference type="GO" id="GO:0016020">
    <property type="term" value="C:membrane"/>
    <property type="evidence" value="ECO:0007669"/>
    <property type="project" value="InterPro"/>
</dbReference>
<dbReference type="SUPFAM" id="SSF55781">
    <property type="entry name" value="GAF domain-like"/>
    <property type="match status" value="1"/>
</dbReference>
<keyword evidence="8" id="KW-0902">Two-component regulatory system</keyword>
<evidence type="ECO:0000256" key="2">
    <source>
        <dbReference type="ARBA" id="ARBA00012438"/>
    </source>
</evidence>
<dbReference type="Proteomes" id="UP000535511">
    <property type="component" value="Unassembled WGS sequence"/>
</dbReference>
<evidence type="ECO:0000256" key="5">
    <source>
        <dbReference type="ARBA" id="ARBA00022741"/>
    </source>
</evidence>
<keyword evidence="7" id="KW-0067">ATP-binding</keyword>
<evidence type="ECO:0000256" key="8">
    <source>
        <dbReference type="ARBA" id="ARBA00023012"/>
    </source>
</evidence>
<name>A0A7Y9JBK2_9ACTN</name>
<evidence type="ECO:0000256" key="6">
    <source>
        <dbReference type="ARBA" id="ARBA00022777"/>
    </source>
</evidence>
<dbReference type="Gene3D" id="1.20.5.1930">
    <property type="match status" value="1"/>
</dbReference>
<feature type="transmembrane region" description="Helical" evidence="9">
    <location>
        <begin position="20"/>
        <end position="39"/>
    </location>
</feature>
<comment type="catalytic activity">
    <reaction evidence="1">
        <text>ATP + protein L-histidine = ADP + protein N-phospho-L-histidine.</text>
        <dbReference type="EC" id="2.7.13.3"/>
    </reaction>
</comment>
<protein>
    <recommendedName>
        <fullName evidence="2">histidine kinase</fullName>
        <ecNumber evidence="2">2.7.13.3</ecNumber>
    </recommendedName>
</protein>
<dbReference type="InterPro" id="IPR050482">
    <property type="entry name" value="Sensor_HK_TwoCompSys"/>
</dbReference>
<dbReference type="EMBL" id="JACCBG010000001">
    <property type="protein sequence ID" value="NYD42291.1"/>
    <property type="molecule type" value="Genomic_DNA"/>
</dbReference>
<dbReference type="EC" id="2.7.13.3" evidence="2"/>
<keyword evidence="6 11" id="KW-0418">Kinase</keyword>
<evidence type="ECO:0000256" key="4">
    <source>
        <dbReference type="ARBA" id="ARBA00022679"/>
    </source>
</evidence>
<keyword evidence="3" id="KW-0597">Phosphoprotein</keyword>
<accession>A0A7Y9JBK2</accession>
<dbReference type="InterPro" id="IPR036890">
    <property type="entry name" value="HATPase_C_sf"/>
</dbReference>
<organism evidence="11 12">
    <name type="scientific">Nocardioides panaciterrulae</name>
    <dbReference type="NCBI Taxonomy" id="661492"/>
    <lineage>
        <taxon>Bacteria</taxon>
        <taxon>Bacillati</taxon>
        <taxon>Actinomycetota</taxon>
        <taxon>Actinomycetes</taxon>
        <taxon>Propionibacteriales</taxon>
        <taxon>Nocardioidaceae</taxon>
        <taxon>Nocardioides</taxon>
    </lineage>
</organism>
<dbReference type="Gene3D" id="3.30.565.10">
    <property type="entry name" value="Histidine kinase-like ATPase, C-terminal domain"/>
    <property type="match status" value="1"/>
</dbReference>
<dbReference type="SUPFAM" id="SSF55874">
    <property type="entry name" value="ATPase domain of HSP90 chaperone/DNA topoisomerase II/histidine kinase"/>
    <property type="match status" value="1"/>
</dbReference>
<evidence type="ECO:0000313" key="12">
    <source>
        <dbReference type="Proteomes" id="UP000535511"/>
    </source>
</evidence>
<dbReference type="CDD" id="cd16917">
    <property type="entry name" value="HATPase_UhpB-NarQ-NarX-like"/>
    <property type="match status" value="1"/>
</dbReference>
<evidence type="ECO:0000256" key="7">
    <source>
        <dbReference type="ARBA" id="ARBA00022840"/>
    </source>
</evidence>
<dbReference type="PANTHER" id="PTHR24421">
    <property type="entry name" value="NITRATE/NITRITE SENSOR PROTEIN NARX-RELATED"/>
    <property type="match status" value="1"/>
</dbReference>
<dbReference type="AlphaFoldDB" id="A0A7Y9JBK2"/>
<dbReference type="Pfam" id="PF07730">
    <property type="entry name" value="HisKA_3"/>
    <property type="match status" value="1"/>
</dbReference>
<dbReference type="InterPro" id="IPR003594">
    <property type="entry name" value="HATPase_dom"/>
</dbReference>
<dbReference type="GO" id="GO:0046983">
    <property type="term" value="F:protein dimerization activity"/>
    <property type="evidence" value="ECO:0007669"/>
    <property type="project" value="InterPro"/>
</dbReference>
<evidence type="ECO:0000313" key="11">
    <source>
        <dbReference type="EMBL" id="NYD42291.1"/>
    </source>
</evidence>
<dbReference type="RefSeq" id="WP_179663946.1">
    <property type="nucleotide sequence ID" value="NZ_JACCBG010000001.1"/>
</dbReference>
<comment type="caution">
    <text evidence="11">The sequence shown here is derived from an EMBL/GenBank/DDBJ whole genome shotgun (WGS) entry which is preliminary data.</text>
</comment>
<evidence type="ECO:0000259" key="10">
    <source>
        <dbReference type="SMART" id="SM00387"/>
    </source>
</evidence>
<keyword evidence="9" id="KW-1133">Transmembrane helix</keyword>
<dbReference type="PANTHER" id="PTHR24421:SF10">
    <property type="entry name" value="NITRATE_NITRITE SENSOR PROTEIN NARQ"/>
    <property type="match status" value="1"/>
</dbReference>
<keyword evidence="9" id="KW-0472">Membrane</keyword>
<dbReference type="InterPro" id="IPR011712">
    <property type="entry name" value="Sig_transdc_His_kin_sub3_dim/P"/>
</dbReference>
<evidence type="ECO:0000256" key="1">
    <source>
        <dbReference type="ARBA" id="ARBA00000085"/>
    </source>
</evidence>
<dbReference type="SMART" id="SM00387">
    <property type="entry name" value="HATPase_c"/>
    <property type="match status" value="1"/>
</dbReference>
<dbReference type="GO" id="GO:0005524">
    <property type="term" value="F:ATP binding"/>
    <property type="evidence" value="ECO:0007669"/>
    <property type="project" value="UniProtKB-KW"/>
</dbReference>
<gene>
    <name evidence="11" type="ORF">BJZ21_002374</name>
</gene>
<feature type="domain" description="Histidine kinase/HSP90-like ATPase" evidence="10">
    <location>
        <begin position="313"/>
        <end position="403"/>
    </location>
</feature>
<keyword evidence="4" id="KW-0808">Transferase</keyword>
<sequence length="408" mass="43072">MLDLAAGSVRRLLEVSLHRVVYTLLFAIIAVAAATLVVPPLRQYSGTHEQIIGEAVLLVLVIELVGGRLHRFVDWLLYGQRDDPAAATARLSRSLEDVDDDHALESLVAALAGTLRLTHVAAVLHTGTGEHTVVAVGDPSSAVESFPVRHAGTPLGELRAARRAQAFDHRDRRLLRAAAGQIGLVLHAASLTAELRTAREALVRSVEEERRRLRRDIHDGVGPTLAGIALGVESAGRAVEQDPVRATALLADVRADVTALVADVRRVVDGLRPPMLDEVGLVGSLEQLARSFDARAGCRTRVTAGELPPLSAAVEVAAWHIGAEAMTNVARHAGATSTRVDVAVHGDVLQLEIADDGRGGAGPRPEGTGLDSMRQRAEAVGGTLDVRSEACGTTVTARLPVSAEVSRA</sequence>
<evidence type="ECO:0000256" key="3">
    <source>
        <dbReference type="ARBA" id="ARBA00022553"/>
    </source>
</evidence>
<dbReference type="Pfam" id="PF02518">
    <property type="entry name" value="HATPase_c"/>
    <property type="match status" value="1"/>
</dbReference>
<keyword evidence="12" id="KW-1185">Reference proteome</keyword>
<proteinExistence type="predicted"/>